<gene>
    <name evidence="1" type="ORF">FSCOSCO3_A014049</name>
</gene>
<evidence type="ECO:0000313" key="1">
    <source>
        <dbReference type="EMBL" id="CAK6979959.1"/>
    </source>
</evidence>
<organism evidence="1 2">
    <name type="scientific">Scomber scombrus</name>
    <name type="common">Atlantic mackerel</name>
    <name type="synonym">Scomber vernalis</name>
    <dbReference type="NCBI Taxonomy" id="13677"/>
    <lineage>
        <taxon>Eukaryota</taxon>
        <taxon>Metazoa</taxon>
        <taxon>Chordata</taxon>
        <taxon>Craniata</taxon>
        <taxon>Vertebrata</taxon>
        <taxon>Euteleostomi</taxon>
        <taxon>Actinopterygii</taxon>
        <taxon>Neopterygii</taxon>
        <taxon>Teleostei</taxon>
        <taxon>Neoteleostei</taxon>
        <taxon>Acanthomorphata</taxon>
        <taxon>Pelagiaria</taxon>
        <taxon>Scombriformes</taxon>
        <taxon>Scombridae</taxon>
        <taxon>Scomber</taxon>
    </lineage>
</organism>
<comment type="caution">
    <text evidence="1">The sequence shown here is derived from an EMBL/GenBank/DDBJ whole genome shotgun (WGS) entry which is preliminary data.</text>
</comment>
<dbReference type="Proteomes" id="UP001314229">
    <property type="component" value="Unassembled WGS sequence"/>
</dbReference>
<proteinExistence type="predicted"/>
<dbReference type="AlphaFoldDB" id="A0AAV1Q8Z5"/>
<name>A0AAV1Q8Z5_SCOSC</name>
<protein>
    <submittedName>
        <fullName evidence="1">Uncharacterized protein</fullName>
    </submittedName>
</protein>
<evidence type="ECO:0000313" key="2">
    <source>
        <dbReference type="Proteomes" id="UP001314229"/>
    </source>
</evidence>
<dbReference type="EMBL" id="CAWUFR010000630">
    <property type="protein sequence ID" value="CAK6979959.1"/>
    <property type="molecule type" value="Genomic_DNA"/>
</dbReference>
<sequence>PELHVLLDPHLDRDVELQETRRGLIIEVHLEGECNPEPHNSFTLHYYMYFSMQHRGGEDVGCCRGLTNRM</sequence>
<accession>A0AAV1Q8Z5</accession>
<keyword evidence="2" id="KW-1185">Reference proteome</keyword>
<feature type="non-terminal residue" evidence="1">
    <location>
        <position position="1"/>
    </location>
</feature>
<reference evidence="1 2" key="1">
    <citation type="submission" date="2024-01" db="EMBL/GenBank/DDBJ databases">
        <authorList>
            <person name="Alioto T."/>
            <person name="Alioto T."/>
            <person name="Gomez Garrido J."/>
        </authorList>
    </citation>
    <scope>NUCLEOTIDE SEQUENCE [LARGE SCALE GENOMIC DNA]</scope>
</reference>